<evidence type="ECO:0000256" key="1">
    <source>
        <dbReference type="ARBA" id="ARBA00022723"/>
    </source>
</evidence>
<evidence type="ECO:0000313" key="3">
    <source>
        <dbReference type="EMBL" id="QEU97934.1"/>
    </source>
</evidence>
<evidence type="ECO:0000313" key="4">
    <source>
        <dbReference type="Proteomes" id="UP000325529"/>
    </source>
</evidence>
<dbReference type="GO" id="GO:0046491">
    <property type="term" value="P:L-methylmalonyl-CoA metabolic process"/>
    <property type="evidence" value="ECO:0007669"/>
    <property type="project" value="TreeGrafter"/>
</dbReference>
<sequence>MDHVSVVVDDLEAAIGFFAALGMEVEGKASVEGDEVDRLCALDGVRADIAMMRTPDGHGKLELTKYRTPKALGAEQANAPANTFGLRSLMFAVDDIDAVVPRLRATGAELVGEMVQYEDVYRLCYVRGPEGIIVALAEQLDRKDKPAA</sequence>
<dbReference type="GO" id="GO:0004493">
    <property type="term" value="F:methylmalonyl-CoA epimerase activity"/>
    <property type="evidence" value="ECO:0007669"/>
    <property type="project" value="TreeGrafter"/>
</dbReference>
<keyword evidence="1" id="KW-0479">Metal-binding</keyword>
<dbReference type="InterPro" id="IPR051785">
    <property type="entry name" value="MMCE/EMCE_epimerase"/>
</dbReference>
<dbReference type="InterPro" id="IPR029068">
    <property type="entry name" value="Glyas_Bleomycin-R_OHBP_Dase"/>
</dbReference>
<dbReference type="InterPro" id="IPR004360">
    <property type="entry name" value="Glyas_Fos-R_dOase_dom"/>
</dbReference>
<dbReference type="OrthoDB" id="7187210at2"/>
<protein>
    <submittedName>
        <fullName evidence="3">VOC family protein</fullName>
    </submittedName>
</protein>
<dbReference type="EMBL" id="CP023699">
    <property type="protein sequence ID" value="QEU97934.1"/>
    <property type="molecule type" value="Genomic_DNA"/>
</dbReference>
<dbReference type="KEGG" id="ska:CP970_43215"/>
<evidence type="ECO:0000259" key="2">
    <source>
        <dbReference type="PROSITE" id="PS51819"/>
    </source>
</evidence>
<dbReference type="AlphaFoldDB" id="A0A5J6GU97"/>
<reference evidence="3 4" key="1">
    <citation type="submission" date="2017-09" db="EMBL/GenBank/DDBJ databases">
        <authorList>
            <person name="Lee N."/>
            <person name="Cho B.-K."/>
        </authorList>
    </citation>
    <scope>NUCLEOTIDE SEQUENCE [LARGE SCALE GENOMIC DNA]</scope>
    <source>
        <strain evidence="3 4">ATCC 12853</strain>
    </source>
</reference>
<name>A0A5J6GU97_STRKN</name>
<keyword evidence="4" id="KW-1185">Reference proteome</keyword>
<dbReference type="Proteomes" id="UP000325529">
    <property type="component" value="Chromosome"/>
</dbReference>
<dbReference type="Gene3D" id="3.10.180.10">
    <property type="entry name" value="2,3-Dihydroxybiphenyl 1,2-Dioxygenase, domain 1"/>
    <property type="match status" value="1"/>
</dbReference>
<organism evidence="3 4">
    <name type="scientific">Streptomyces kanamyceticus</name>
    <dbReference type="NCBI Taxonomy" id="1967"/>
    <lineage>
        <taxon>Bacteria</taxon>
        <taxon>Bacillati</taxon>
        <taxon>Actinomycetota</taxon>
        <taxon>Actinomycetes</taxon>
        <taxon>Kitasatosporales</taxon>
        <taxon>Streptomycetaceae</taxon>
        <taxon>Streptomyces</taxon>
    </lineage>
</organism>
<dbReference type="GO" id="GO:0046872">
    <property type="term" value="F:metal ion binding"/>
    <property type="evidence" value="ECO:0007669"/>
    <property type="project" value="UniProtKB-KW"/>
</dbReference>
<dbReference type="InterPro" id="IPR037523">
    <property type="entry name" value="VOC_core"/>
</dbReference>
<proteinExistence type="predicted"/>
<feature type="domain" description="VOC" evidence="2">
    <location>
        <begin position="1"/>
        <end position="139"/>
    </location>
</feature>
<dbReference type="PROSITE" id="PS51819">
    <property type="entry name" value="VOC"/>
    <property type="match status" value="1"/>
</dbReference>
<dbReference type="SUPFAM" id="SSF54593">
    <property type="entry name" value="Glyoxalase/Bleomycin resistance protein/Dihydroxybiphenyl dioxygenase"/>
    <property type="match status" value="1"/>
</dbReference>
<dbReference type="Pfam" id="PF00903">
    <property type="entry name" value="Glyoxalase"/>
    <property type="match status" value="1"/>
</dbReference>
<dbReference type="CDD" id="cd08353">
    <property type="entry name" value="VOC_like"/>
    <property type="match status" value="1"/>
</dbReference>
<dbReference type="PANTHER" id="PTHR43048:SF5">
    <property type="entry name" value="BLR5325 PROTEIN"/>
    <property type="match status" value="1"/>
</dbReference>
<dbReference type="PANTHER" id="PTHR43048">
    <property type="entry name" value="METHYLMALONYL-COA EPIMERASE"/>
    <property type="match status" value="1"/>
</dbReference>
<gene>
    <name evidence="3" type="ORF">CP970_43215</name>
</gene>
<accession>A0A5J6GU97</accession>